<dbReference type="AlphaFoldDB" id="U5QDY1"/>
<evidence type="ECO:0000313" key="1">
    <source>
        <dbReference type="EMBL" id="AGY57078.1"/>
    </source>
</evidence>
<dbReference type="KEGG" id="glj:GKIL_0832"/>
<dbReference type="EMBL" id="CP003587">
    <property type="protein sequence ID" value="AGY57078.1"/>
    <property type="molecule type" value="Genomic_DNA"/>
</dbReference>
<name>U5QDY1_GLOK1</name>
<organism evidence="1 2">
    <name type="scientific">Gloeobacter kilaueensis (strain ATCC BAA-2537 / CCAP 1431/1 / ULC 316 / JS1)</name>
    <dbReference type="NCBI Taxonomy" id="1183438"/>
    <lineage>
        <taxon>Bacteria</taxon>
        <taxon>Bacillati</taxon>
        <taxon>Cyanobacteriota</taxon>
        <taxon>Cyanophyceae</taxon>
        <taxon>Gloeobacterales</taxon>
        <taxon>Gloeobacteraceae</taxon>
        <taxon>Gloeobacter</taxon>
    </lineage>
</organism>
<reference evidence="1 2" key="1">
    <citation type="journal article" date="2013" name="PLoS ONE">
        <title>Cultivation and Complete Genome Sequencing of Gloeobacter kilaueensis sp. nov., from a Lava Cave in Kilauea Caldera, Hawai'i.</title>
        <authorList>
            <person name="Saw J.H."/>
            <person name="Schatz M."/>
            <person name="Brown M.V."/>
            <person name="Kunkel D.D."/>
            <person name="Foster J.S."/>
            <person name="Shick H."/>
            <person name="Christensen S."/>
            <person name="Hou S."/>
            <person name="Wan X."/>
            <person name="Donachie S.P."/>
        </authorList>
    </citation>
    <scope>NUCLEOTIDE SEQUENCE [LARGE SCALE GENOMIC DNA]</scope>
    <source>
        <strain evidence="2">JS</strain>
    </source>
</reference>
<dbReference type="eggNOG" id="ENOG503283D">
    <property type="taxonomic scope" value="Bacteria"/>
</dbReference>
<gene>
    <name evidence="1" type="ORF">GKIL_0832</name>
</gene>
<protein>
    <submittedName>
        <fullName evidence="1">Uncharacterized protein</fullName>
    </submittedName>
</protein>
<dbReference type="Proteomes" id="UP000017396">
    <property type="component" value="Chromosome"/>
</dbReference>
<evidence type="ECO:0000313" key="2">
    <source>
        <dbReference type="Proteomes" id="UP000017396"/>
    </source>
</evidence>
<sequence>MARCVKSGSFPIQVTNMLVSTFEILLKPQFPKKLPPVIPPAPTGVEALSRTVIQAYFLTIANVNFFDVTVSLVFTIRFPVDTPPTEEPTSFKDFIDAIDITGVNLTNTQLIPEAVPANNKARLTFTIPANTTSQLILQPDFITRPERLKSANFEARGYVEIFLSSLSGSNTATLLLTPEQRGTFFKDLDAKLEANIGLDQIAYGLPISNGGVFNLDNL</sequence>
<proteinExistence type="predicted"/>
<dbReference type="HOGENOM" id="CLU_087544_0_0_3"/>
<dbReference type="STRING" id="1183438.GKIL_0832"/>
<keyword evidence="2" id="KW-1185">Reference proteome</keyword>
<accession>U5QDY1</accession>